<dbReference type="PATRIC" id="fig|796943.3.peg.230"/>
<dbReference type="EMBL" id="AFZC02000002">
    <property type="protein sequence ID" value="EHL13815.1"/>
    <property type="molecule type" value="Genomic_DNA"/>
</dbReference>
<accession>G9WKH3</accession>
<keyword evidence="2" id="KW-1003">Cell membrane</keyword>
<protein>
    <submittedName>
        <fullName evidence="7">Uncharacterized protein</fullName>
    </submittedName>
</protein>
<dbReference type="Proteomes" id="UP000018461">
    <property type="component" value="Unassembled WGS sequence"/>
</dbReference>
<comment type="caution">
    <text evidence="7">The sequence shown here is derived from an EMBL/GenBank/DDBJ whole genome shotgun (WGS) entry which is preliminary data.</text>
</comment>
<gene>
    <name evidence="7" type="ORF">HMPREF9625_01880</name>
</gene>
<organism evidence="7 8">
    <name type="scientific">Oribacterium parvum ACB1</name>
    <dbReference type="NCBI Taxonomy" id="796943"/>
    <lineage>
        <taxon>Bacteria</taxon>
        <taxon>Bacillati</taxon>
        <taxon>Bacillota</taxon>
        <taxon>Clostridia</taxon>
        <taxon>Lachnospirales</taxon>
        <taxon>Lachnospiraceae</taxon>
        <taxon>Oribacterium</taxon>
    </lineage>
</organism>
<dbReference type="GO" id="GO:0022857">
    <property type="term" value="F:transmembrane transporter activity"/>
    <property type="evidence" value="ECO:0007669"/>
    <property type="project" value="InterPro"/>
</dbReference>
<proteinExistence type="predicted"/>
<dbReference type="Pfam" id="PF02653">
    <property type="entry name" value="BPD_transp_2"/>
    <property type="match status" value="1"/>
</dbReference>
<keyword evidence="3 6" id="KW-0812">Transmembrane</keyword>
<dbReference type="AlphaFoldDB" id="G9WKH3"/>
<feature type="transmembrane region" description="Helical" evidence="6">
    <location>
        <begin position="75"/>
        <end position="94"/>
    </location>
</feature>
<evidence type="ECO:0000313" key="7">
    <source>
        <dbReference type="EMBL" id="EHL13815.1"/>
    </source>
</evidence>
<comment type="subcellular location">
    <subcellularLocation>
        <location evidence="1">Cell membrane</location>
        <topology evidence="1">Multi-pass membrane protein</topology>
    </subcellularLocation>
</comment>
<feature type="transmembrane region" description="Helical" evidence="6">
    <location>
        <begin position="49"/>
        <end position="69"/>
    </location>
</feature>
<name>G9WKH3_9FIRM</name>
<dbReference type="HOGENOM" id="CLU_2194274_0_0_9"/>
<evidence type="ECO:0000256" key="6">
    <source>
        <dbReference type="SAM" id="Phobius"/>
    </source>
</evidence>
<keyword evidence="8" id="KW-1185">Reference proteome</keyword>
<dbReference type="PANTHER" id="PTHR32196">
    <property type="entry name" value="ABC TRANSPORTER PERMEASE PROTEIN YPHD-RELATED-RELATED"/>
    <property type="match status" value="1"/>
</dbReference>
<keyword evidence="5 6" id="KW-0472">Membrane</keyword>
<evidence type="ECO:0000256" key="3">
    <source>
        <dbReference type="ARBA" id="ARBA00022692"/>
    </source>
</evidence>
<dbReference type="PANTHER" id="PTHR32196:SF72">
    <property type="entry name" value="RIBOSE IMPORT PERMEASE PROTEIN RBSC"/>
    <property type="match status" value="1"/>
</dbReference>
<evidence type="ECO:0000256" key="4">
    <source>
        <dbReference type="ARBA" id="ARBA00022989"/>
    </source>
</evidence>
<reference evidence="7" key="1">
    <citation type="submission" date="2011-08" db="EMBL/GenBank/DDBJ databases">
        <authorList>
            <consortium name="The Broad Institute Genome Sequencing Platform"/>
            <person name="Earl A."/>
            <person name="Ward D."/>
            <person name="Feldgarden M."/>
            <person name="Gevers D."/>
            <person name="Sizova M."/>
            <person name="Hazen A."/>
            <person name="Epstein S."/>
            <person name="Young S.K."/>
            <person name="Zeng Q."/>
            <person name="Gargeya S."/>
            <person name="Fitzgerald M."/>
            <person name="Haas B."/>
            <person name="Abouelleil A."/>
            <person name="Alvarado L."/>
            <person name="Arachchi H.M."/>
            <person name="Berlin A."/>
            <person name="Brown A."/>
            <person name="Chapman S.B."/>
            <person name="Chen Z."/>
            <person name="Dunbar C."/>
            <person name="Freedman E."/>
            <person name="Gearin G."/>
            <person name="Gellesch M."/>
            <person name="Goldberg J."/>
            <person name="Griggs A."/>
            <person name="Gujja S."/>
            <person name="Heiman D."/>
            <person name="Howarth C."/>
            <person name="Larson L."/>
            <person name="Lui A."/>
            <person name="MacDonald P.J.P."/>
            <person name="Montmayeur A."/>
            <person name="Murphy C."/>
            <person name="Neiman D."/>
            <person name="Pearson M."/>
            <person name="Priest M."/>
            <person name="Roberts A."/>
            <person name="Saif S."/>
            <person name="Shea T."/>
            <person name="Shenoy N."/>
            <person name="Sisk P."/>
            <person name="Stolte C."/>
            <person name="Sykes S."/>
            <person name="Wortman J."/>
            <person name="Nusbaum C."/>
            <person name="Birren B."/>
        </authorList>
    </citation>
    <scope>NUCLEOTIDE SEQUENCE</scope>
    <source>
        <strain evidence="7">ACB1</strain>
    </source>
</reference>
<feature type="transmembrane region" description="Helical" evidence="6">
    <location>
        <begin position="25"/>
        <end position="42"/>
    </location>
</feature>
<evidence type="ECO:0000256" key="2">
    <source>
        <dbReference type="ARBA" id="ARBA00022475"/>
    </source>
</evidence>
<reference evidence="7" key="2">
    <citation type="submission" date="2013-03" db="EMBL/GenBank/DDBJ databases">
        <title>The Genome Sequence of Oribacterium sp. ACB1.</title>
        <authorList>
            <consortium name="The Broad Institute Genomics Platform"/>
            <consortium name="The Broad Institute Genome Sequencing Center for Infectious Disease"/>
            <person name="Earl A."/>
            <person name="Ward D."/>
            <person name="Feldgarden M."/>
            <person name="Gevers D."/>
            <person name="Sizova M."/>
            <person name="Hazen A."/>
            <person name="Epstein S."/>
            <person name="Walker B."/>
            <person name="Young S."/>
            <person name="Zeng Q."/>
            <person name="Gargeya S."/>
            <person name="Fitzgerald M."/>
            <person name="Haas B."/>
            <person name="Abouelleil A."/>
            <person name="Allen A.W."/>
            <person name="Alvarado L."/>
            <person name="Arachchi H.M."/>
            <person name="Berlin A.M."/>
            <person name="Chapman S.B."/>
            <person name="Gainer-Dewar J."/>
            <person name="Goldberg J."/>
            <person name="Griggs A."/>
            <person name="Gujja S."/>
            <person name="Hansen M."/>
            <person name="Howarth C."/>
            <person name="Imamovic A."/>
            <person name="Ireland A."/>
            <person name="Larimer J."/>
            <person name="McCowan C."/>
            <person name="Murphy C."/>
            <person name="Pearson M."/>
            <person name="Poon T.W."/>
            <person name="Priest M."/>
            <person name="Roberts A."/>
            <person name="Saif S."/>
            <person name="Shea T."/>
            <person name="Sisk P."/>
            <person name="Sykes S."/>
            <person name="Wortman J."/>
            <person name="Nusbaum C."/>
            <person name="Birren B."/>
        </authorList>
    </citation>
    <scope>NUCLEOTIDE SEQUENCE [LARGE SCALE GENOMIC DNA]</scope>
    <source>
        <strain evidence="7">ACB1</strain>
    </source>
</reference>
<dbReference type="InterPro" id="IPR001851">
    <property type="entry name" value="ABC_transp_permease"/>
</dbReference>
<dbReference type="GO" id="GO:0005886">
    <property type="term" value="C:plasma membrane"/>
    <property type="evidence" value="ECO:0007669"/>
    <property type="project" value="UniProtKB-SubCell"/>
</dbReference>
<evidence type="ECO:0000256" key="5">
    <source>
        <dbReference type="ARBA" id="ARBA00023136"/>
    </source>
</evidence>
<sequence>MGLASFFWIAMNASSDPATTGSSFEMYAIAAVVLGGISMSGGKGKCLGILFGSLSYTVIDKIIIALKMNSLINDAVKGIILIVVILIQVAGPQIKQRMEIAKSRKREG</sequence>
<evidence type="ECO:0000256" key="1">
    <source>
        <dbReference type="ARBA" id="ARBA00004651"/>
    </source>
</evidence>
<dbReference type="STRING" id="796943.HMPREF9625_01880"/>
<keyword evidence="4 6" id="KW-1133">Transmembrane helix</keyword>
<evidence type="ECO:0000313" key="8">
    <source>
        <dbReference type="Proteomes" id="UP000018461"/>
    </source>
</evidence>